<dbReference type="AlphaFoldDB" id="A0A8H3KWH7"/>
<name>A0A8H3KWH7_9GLOM</name>
<feature type="region of interest" description="Disordered" evidence="1">
    <location>
        <begin position="1"/>
        <end position="32"/>
    </location>
</feature>
<dbReference type="Proteomes" id="UP000615446">
    <property type="component" value="Unassembled WGS sequence"/>
</dbReference>
<feature type="domain" description="DUF6570" evidence="2">
    <location>
        <begin position="91"/>
        <end position="217"/>
    </location>
</feature>
<evidence type="ECO:0000313" key="3">
    <source>
        <dbReference type="EMBL" id="GES77232.1"/>
    </source>
</evidence>
<dbReference type="OrthoDB" id="2448733at2759"/>
<feature type="compositionally biased region" description="Basic and acidic residues" evidence="1">
    <location>
        <begin position="11"/>
        <end position="30"/>
    </location>
</feature>
<evidence type="ECO:0000256" key="1">
    <source>
        <dbReference type="SAM" id="MobiDB-lite"/>
    </source>
</evidence>
<dbReference type="InterPro" id="IPR046700">
    <property type="entry name" value="DUF6570"/>
</dbReference>
<evidence type="ECO:0000313" key="4">
    <source>
        <dbReference type="Proteomes" id="UP000615446"/>
    </source>
</evidence>
<reference evidence="3" key="1">
    <citation type="submission" date="2019-10" db="EMBL/GenBank/DDBJ databases">
        <title>Conservation and host-specific expression of non-tandemly repeated heterogenous ribosome RNA gene in arbuscular mycorrhizal fungi.</title>
        <authorList>
            <person name="Maeda T."/>
            <person name="Kobayashi Y."/>
            <person name="Nakagawa T."/>
            <person name="Ezawa T."/>
            <person name="Yamaguchi K."/>
            <person name="Bino T."/>
            <person name="Nishimoto Y."/>
            <person name="Shigenobu S."/>
            <person name="Kawaguchi M."/>
        </authorList>
    </citation>
    <scope>NUCLEOTIDE SEQUENCE</scope>
    <source>
        <strain evidence="3">HR1</strain>
    </source>
</reference>
<gene>
    <name evidence="3" type="ORF">RCL2_000461500</name>
</gene>
<comment type="caution">
    <text evidence="3">The sequence shown here is derived from an EMBL/GenBank/DDBJ whole genome shotgun (WGS) entry which is preliminary data.</text>
</comment>
<organism evidence="3 4">
    <name type="scientific">Rhizophagus clarus</name>
    <dbReference type="NCBI Taxonomy" id="94130"/>
    <lineage>
        <taxon>Eukaryota</taxon>
        <taxon>Fungi</taxon>
        <taxon>Fungi incertae sedis</taxon>
        <taxon>Mucoromycota</taxon>
        <taxon>Glomeromycotina</taxon>
        <taxon>Glomeromycetes</taxon>
        <taxon>Glomerales</taxon>
        <taxon>Glomeraceae</taxon>
        <taxon>Rhizophagus</taxon>
    </lineage>
</organism>
<proteinExistence type="predicted"/>
<dbReference type="Pfam" id="PF20209">
    <property type="entry name" value="DUF6570"/>
    <property type="match status" value="1"/>
</dbReference>
<evidence type="ECO:0000259" key="2">
    <source>
        <dbReference type="Pfam" id="PF20209"/>
    </source>
</evidence>
<sequence length="332" mass="38372">MRKTMKSFGNADEHLNRQDEQLPKPTDEPFSRLNEQLPDNIYFLSKSDRKLLQKFCTEMNKLMYKICSACNKRFPSINLILGMYRQCYSNKNEVKKFFVANNIDLGDVPEELKGLTEIEKILISQTFPIVSVYYLCGDQYAYSGNIINFSQDVGEFVSRLSRHSSMLDTLVVCRQSAEGSMSFKDFTVRCDKIKQAFCWLKENNRYYSDIIIDDDILHDETDDMIIQNFIPAPIPSRNENCIIDDVLTRMQSESGSVMWLNIGGTAINEFNTSGYIARTFPTLYPTDALTCVTERQSLRQAKFRCATDLHWPDLHKLIPHGENSMDKELDMK</sequence>
<protein>
    <submittedName>
        <fullName evidence="3">Uncharacterized protein LOC105316640</fullName>
    </submittedName>
</protein>
<dbReference type="EMBL" id="BLAL01000030">
    <property type="protein sequence ID" value="GES77232.1"/>
    <property type="molecule type" value="Genomic_DNA"/>
</dbReference>
<accession>A0A8H3KWH7</accession>